<dbReference type="InterPro" id="IPR029033">
    <property type="entry name" value="His_PPase_superfam"/>
</dbReference>
<dbReference type="EMBL" id="CAJNNW010036662">
    <property type="protein sequence ID" value="CAE8736447.1"/>
    <property type="molecule type" value="Genomic_DNA"/>
</dbReference>
<sequence>MGLACGKSQLPEESQQAPRPHRSAAGGAAEEVYADDDWRALLTGAVGGPRSVAPPAAAGSQGVSSSQARPAPSAAAVRVAAMAGVPLPSTEEEAYGLTDEYMDDLFGISQKDRPRDWNRPSLQSQEATLRGGSVPQRLYRNGTLGIQEEPMPMLDIFARGDPALQVEDLDVQAALRKASPYMAGVLGGWASVDHDQGVKTEDALGFEHAADVLPGSIGGPKSWLRCSTTKGMAVAGILCCACLVVFRSSIALARPAPWESRSLEQAVQHVYIVRHGDKYSSYPACPVQGGGPCYDATLMGDNPPLTDCGIRQAEFTAGWMKDQSKLVGGIQNIVVSPFTRTLQTALPLAKALNRTLKVEYLVSEANQPEGPFREANINAPGATTSQLHEIHDLWDRTYGGPPIWTPENNTLYVERVQHAAKILRKNFPPSSGNLVIYTHATTSFSMAYGLCYGESGDDAQLEKFVNGQDAIAPAGVIHLVFDAAGKCMEGVGQTQNVAEKVDCGLTLPCKCDFDKYPSWYWASPRGMGPGLCT</sequence>
<feature type="region of interest" description="Disordered" evidence="1">
    <location>
        <begin position="110"/>
        <end position="134"/>
    </location>
</feature>
<dbReference type="Proteomes" id="UP000626109">
    <property type="component" value="Unassembled WGS sequence"/>
</dbReference>
<feature type="region of interest" description="Disordered" evidence="1">
    <location>
        <begin position="1"/>
        <end position="31"/>
    </location>
</feature>
<name>A0A813LZ34_POLGL</name>
<dbReference type="Pfam" id="PF00300">
    <property type="entry name" value="His_Phos_1"/>
    <property type="match status" value="1"/>
</dbReference>
<feature type="region of interest" description="Disordered" evidence="1">
    <location>
        <begin position="45"/>
        <end position="69"/>
    </location>
</feature>
<feature type="compositionally biased region" description="Low complexity" evidence="1">
    <location>
        <begin position="51"/>
        <end position="69"/>
    </location>
</feature>
<evidence type="ECO:0000256" key="1">
    <source>
        <dbReference type="SAM" id="MobiDB-lite"/>
    </source>
</evidence>
<proteinExistence type="predicted"/>
<organism evidence="2 3">
    <name type="scientific">Polarella glacialis</name>
    <name type="common">Dinoflagellate</name>
    <dbReference type="NCBI Taxonomy" id="89957"/>
    <lineage>
        <taxon>Eukaryota</taxon>
        <taxon>Sar</taxon>
        <taxon>Alveolata</taxon>
        <taxon>Dinophyceae</taxon>
        <taxon>Suessiales</taxon>
        <taxon>Suessiaceae</taxon>
        <taxon>Polarella</taxon>
    </lineage>
</organism>
<dbReference type="CDD" id="cd07067">
    <property type="entry name" value="HP_PGM_like"/>
    <property type="match status" value="1"/>
</dbReference>
<dbReference type="InterPro" id="IPR051710">
    <property type="entry name" value="Phosphatase_SH3-domain"/>
</dbReference>
<evidence type="ECO:0000313" key="3">
    <source>
        <dbReference type="Proteomes" id="UP000626109"/>
    </source>
</evidence>
<dbReference type="Gene3D" id="3.40.50.1240">
    <property type="entry name" value="Phosphoglycerate mutase-like"/>
    <property type="match status" value="1"/>
</dbReference>
<protein>
    <submittedName>
        <fullName evidence="2">Uncharacterized protein</fullName>
    </submittedName>
</protein>
<accession>A0A813LZ34</accession>
<evidence type="ECO:0000313" key="2">
    <source>
        <dbReference type="EMBL" id="CAE8736447.1"/>
    </source>
</evidence>
<gene>
    <name evidence="2" type="ORF">PGLA2088_LOCUS48320</name>
</gene>
<reference evidence="2" key="1">
    <citation type="submission" date="2021-02" db="EMBL/GenBank/DDBJ databases">
        <authorList>
            <person name="Dougan E. K."/>
            <person name="Rhodes N."/>
            <person name="Thang M."/>
            <person name="Chan C."/>
        </authorList>
    </citation>
    <scope>NUCLEOTIDE SEQUENCE</scope>
</reference>
<dbReference type="AlphaFoldDB" id="A0A813LZ34"/>
<dbReference type="SUPFAM" id="SSF53254">
    <property type="entry name" value="Phosphoglycerate mutase-like"/>
    <property type="match status" value="1"/>
</dbReference>
<dbReference type="PANTHER" id="PTHR16469">
    <property type="entry name" value="UBIQUITIN-ASSOCIATED AND SH3 DOMAIN-CONTAINING BA-RELATED"/>
    <property type="match status" value="1"/>
</dbReference>
<dbReference type="PANTHER" id="PTHR16469:SF27">
    <property type="entry name" value="UBIQUITIN-ASSOCIATED AND SH3 DOMAIN-CONTAINING BA-RELATED"/>
    <property type="match status" value="1"/>
</dbReference>
<dbReference type="InterPro" id="IPR013078">
    <property type="entry name" value="His_Pase_superF_clade-1"/>
</dbReference>
<comment type="caution">
    <text evidence="2">The sequence shown here is derived from an EMBL/GenBank/DDBJ whole genome shotgun (WGS) entry which is preliminary data.</text>
</comment>